<organism evidence="1 2">
    <name type="scientific">Nocardia africana</name>
    <dbReference type="NCBI Taxonomy" id="134964"/>
    <lineage>
        <taxon>Bacteria</taxon>
        <taxon>Bacillati</taxon>
        <taxon>Actinomycetota</taxon>
        <taxon>Actinomycetes</taxon>
        <taxon>Mycobacteriales</taxon>
        <taxon>Nocardiaceae</taxon>
        <taxon>Nocardia</taxon>
    </lineage>
</organism>
<dbReference type="Proteomes" id="UP000255082">
    <property type="component" value="Unassembled WGS sequence"/>
</dbReference>
<accession>A0A378X4Y2</accession>
<name>A0A378X4Y2_9NOCA</name>
<evidence type="ECO:0000313" key="2">
    <source>
        <dbReference type="Proteomes" id="UP000255082"/>
    </source>
</evidence>
<dbReference type="InterPro" id="IPR011990">
    <property type="entry name" value="TPR-like_helical_dom_sf"/>
</dbReference>
<evidence type="ECO:0000313" key="1">
    <source>
        <dbReference type="EMBL" id="SUA48660.1"/>
    </source>
</evidence>
<protein>
    <submittedName>
        <fullName evidence="1">Predicted ATPase</fullName>
    </submittedName>
</protein>
<gene>
    <name evidence="1" type="ORF">NCTC13184_07215</name>
</gene>
<sequence length="328" mass="34603">MPDLLREWHADTTGFTIGLTSIGHRRVGRVDIDIMWSMGDALATADHHLGGGYARASLTAFLTGTVASALRGVYDTATASELHTVSARLANLAGFMHFDTARHRAAIGWFHTALALAKAGGNGALGAHILSDMAMQAHHQRRPADAVALAEAAVTTARHSGSPVTFARSSALLARAHALAGDRAAAARALTDAGRHLDRVIVDDEPAWVRFFNAEQLAAEIMYVAADSAQDTLVQRHAPLVLGSTGAMERRHVLASAALASAQLAGRAGDIDHAAQTLSDALPTASTVVSSRGLDAINAVRRQLARYPDRPSVLALENLYARTMVPVK</sequence>
<dbReference type="SUPFAM" id="SSF48452">
    <property type="entry name" value="TPR-like"/>
    <property type="match status" value="1"/>
</dbReference>
<reference evidence="1 2" key="1">
    <citation type="submission" date="2018-06" db="EMBL/GenBank/DDBJ databases">
        <authorList>
            <consortium name="Pathogen Informatics"/>
            <person name="Doyle S."/>
        </authorList>
    </citation>
    <scope>NUCLEOTIDE SEQUENCE [LARGE SCALE GENOMIC DNA]</scope>
    <source>
        <strain evidence="1 2">NCTC13184</strain>
    </source>
</reference>
<dbReference type="Gene3D" id="1.25.40.10">
    <property type="entry name" value="Tetratricopeptide repeat domain"/>
    <property type="match status" value="1"/>
</dbReference>
<dbReference type="EMBL" id="UGRU01000001">
    <property type="protein sequence ID" value="SUA48660.1"/>
    <property type="molecule type" value="Genomic_DNA"/>
</dbReference>
<dbReference type="OrthoDB" id="3213425at2"/>
<proteinExistence type="predicted"/>
<dbReference type="RefSeq" id="WP_062968641.1">
    <property type="nucleotide sequence ID" value="NZ_JAJFOE010000002.1"/>
</dbReference>
<dbReference type="AlphaFoldDB" id="A0A378X4Y2"/>